<sequence>MLPRWVSQRLPTLVPRAAREALPRAAGSLTGALESLLSPPGSGRSEHDGPQLEPLLIPLEREEYPPRRSGSDNGPFDGRRYFSTTATSMMPAGGPFRPSPPAPVFSTWVNNIFNSVDNSRIRLLGADLAAAEFFLKADGKIRLEGDAEWLTNPQQLLLRLDTLCPGIQNKKPKYTGPTPAIVDADLSGTAITDRGMAYLAGVKGLETLNLSGCQLIGEDAAALIGKLPQLRELDLSRTRLTEDQVALAVASPGLRRVCALNMAFPSDVARQAIVMAVRNPDCEIIV</sequence>
<name>A0A058ZFA3_FONAL</name>
<evidence type="ECO:0000313" key="2">
    <source>
        <dbReference type="EMBL" id="KCV73029.1"/>
    </source>
</evidence>
<dbReference type="SUPFAM" id="SSF52047">
    <property type="entry name" value="RNI-like"/>
    <property type="match status" value="1"/>
</dbReference>
<organism evidence="2">
    <name type="scientific">Fonticula alba</name>
    <name type="common">Slime mold</name>
    <dbReference type="NCBI Taxonomy" id="691883"/>
    <lineage>
        <taxon>Eukaryota</taxon>
        <taxon>Rotosphaerida</taxon>
        <taxon>Fonticulaceae</taxon>
        <taxon>Fonticula</taxon>
    </lineage>
</organism>
<protein>
    <submittedName>
        <fullName evidence="2">Uncharacterized protein</fullName>
    </submittedName>
</protein>
<feature type="compositionally biased region" description="Basic and acidic residues" evidence="1">
    <location>
        <begin position="59"/>
        <end position="70"/>
    </location>
</feature>
<dbReference type="AlphaFoldDB" id="A0A058ZFA3"/>
<keyword evidence="3" id="KW-1185">Reference proteome</keyword>
<dbReference type="RefSeq" id="XP_009492730.1">
    <property type="nucleotide sequence ID" value="XM_009494455.1"/>
</dbReference>
<proteinExistence type="predicted"/>
<dbReference type="Proteomes" id="UP000030693">
    <property type="component" value="Unassembled WGS sequence"/>
</dbReference>
<dbReference type="STRING" id="691883.A0A058ZFA3"/>
<dbReference type="InterPro" id="IPR032675">
    <property type="entry name" value="LRR_dom_sf"/>
</dbReference>
<feature type="region of interest" description="Disordered" evidence="1">
    <location>
        <begin position="58"/>
        <end position="79"/>
    </location>
</feature>
<dbReference type="GeneID" id="20525303"/>
<dbReference type="Gene3D" id="3.80.10.10">
    <property type="entry name" value="Ribonuclease Inhibitor"/>
    <property type="match status" value="1"/>
</dbReference>
<dbReference type="InterPro" id="IPR001611">
    <property type="entry name" value="Leu-rich_rpt"/>
</dbReference>
<accession>A0A058ZFA3</accession>
<evidence type="ECO:0000313" key="3">
    <source>
        <dbReference type="Proteomes" id="UP000030693"/>
    </source>
</evidence>
<reference evidence="2" key="1">
    <citation type="submission" date="2013-04" db="EMBL/GenBank/DDBJ databases">
        <title>The Genome Sequence of Fonticula alba ATCC 38817.</title>
        <authorList>
            <consortium name="The Broad Institute Genomics Platform"/>
            <person name="Russ C."/>
            <person name="Cuomo C."/>
            <person name="Burger G."/>
            <person name="Gray M.W."/>
            <person name="Holland P.W.H."/>
            <person name="King N."/>
            <person name="Lang F.B.F."/>
            <person name="Roger A.J."/>
            <person name="Ruiz-Trillo I."/>
            <person name="Brown M."/>
            <person name="Walker B."/>
            <person name="Young S."/>
            <person name="Zeng Q."/>
            <person name="Gargeya S."/>
            <person name="Fitzgerald M."/>
            <person name="Haas B."/>
            <person name="Abouelleil A."/>
            <person name="Allen A.W."/>
            <person name="Alvarado L."/>
            <person name="Arachchi H.M."/>
            <person name="Berlin A.M."/>
            <person name="Chapman S.B."/>
            <person name="Gainer-Dewar J."/>
            <person name="Goldberg J."/>
            <person name="Griggs A."/>
            <person name="Gujja S."/>
            <person name="Hansen M."/>
            <person name="Howarth C."/>
            <person name="Imamovic A."/>
            <person name="Ireland A."/>
            <person name="Larimer J."/>
            <person name="McCowan C."/>
            <person name="Murphy C."/>
            <person name="Pearson M."/>
            <person name="Poon T.W."/>
            <person name="Priest M."/>
            <person name="Roberts A."/>
            <person name="Saif S."/>
            <person name="Shea T."/>
            <person name="Sisk P."/>
            <person name="Sykes S."/>
            <person name="Wortman J."/>
            <person name="Nusbaum C."/>
            <person name="Birren B."/>
        </authorList>
    </citation>
    <scope>NUCLEOTIDE SEQUENCE [LARGE SCALE GENOMIC DNA]</scope>
    <source>
        <strain evidence="2">ATCC 38817</strain>
    </source>
</reference>
<dbReference type="OrthoDB" id="5859291at2759"/>
<dbReference type="Pfam" id="PF00560">
    <property type="entry name" value="LRR_1"/>
    <property type="match status" value="1"/>
</dbReference>
<gene>
    <name evidence="2" type="ORF">H696_00578</name>
</gene>
<dbReference type="EMBL" id="KB932201">
    <property type="protein sequence ID" value="KCV73029.1"/>
    <property type="molecule type" value="Genomic_DNA"/>
</dbReference>
<evidence type="ECO:0000256" key="1">
    <source>
        <dbReference type="SAM" id="MobiDB-lite"/>
    </source>
</evidence>